<dbReference type="AlphaFoldDB" id="A0A5B0QY58"/>
<evidence type="ECO:0000313" key="1">
    <source>
        <dbReference type="EMBL" id="KAA1118080.1"/>
    </source>
</evidence>
<protein>
    <submittedName>
        <fullName evidence="1">Uncharacterized protein</fullName>
    </submittedName>
</protein>
<proteinExistence type="predicted"/>
<dbReference type="EMBL" id="VSWC01000002">
    <property type="protein sequence ID" value="KAA1118080.1"/>
    <property type="molecule type" value="Genomic_DNA"/>
</dbReference>
<reference evidence="1 2" key="1">
    <citation type="submission" date="2019-05" db="EMBL/GenBank/DDBJ databases">
        <title>Emergence of the Ug99 lineage of the wheat stem rust pathogen through somatic hybridization.</title>
        <authorList>
            <person name="Li F."/>
            <person name="Upadhyaya N.M."/>
            <person name="Sperschneider J."/>
            <person name="Matny O."/>
            <person name="Nguyen-Phuc H."/>
            <person name="Mago R."/>
            <person name="Raley C."/>
            <person name="Miller M.E."/>
            <person name="Silverstein K.A.T."/>
            <person name="Henningsen E."/>
            <person name="Hirsch C.D."/>
            <person name="Visser B."/>
            <person name="Pretorius Z.A."/>
            <person name="Steffenson B.J."/>
            <person name="Schwessinger B."/>
            <person name="Dodds P.N."/>
            <person name="Figueroa M."/>
        </authorList>
    </citation>
    <scope>NUCLEOTIDE SEQUENCE [LARGE SCALE GENOMIC DNA]</scope>
    <source>
        <strain evidence="1">21-0</strain>
    </source>
</reference>
<gene>
    <name evidence="1" type="ORF">PGT21_031052</name>
</gene>
<name>A0A5B0QY58_PUCGR</name>
<comment type="caution">
    <text evidence="1">The sequence shown here is derived from an EMBL/GenBank/DDBJ whole genome shotgun (WGS) entry which is preliminary data.</text>
</comment>
<sequence>MKSVQRDPPLDVAKKRSRMCRTNAIVEGPPVSVLQYLRRDAKSALSDVRKWTINSLGVMFSSCRARHMEIVLAVSAETFMLDDAMLNLNNPEIMLKIKMINGHKT</sequence>
<accession>A0A5B0QY58</accession>
<evidence type="ECO:0000313" key="2">
    <source>
        <dbReference type="Proteomes" id="UP000324748"/>
    </source>
</evidence>
<keyword evidence="2" id="KW-1185">Reference proteome</keyword>
<organism evidence="1 2">
    <name type="scientific">Puccinia graminis f. sp. tritici</name>
    <dbReference type="NCBI Taxonomy" id="56615"/>
    <lineage>
        <taxon>Eukaryota</taxon>
        <taxon>Fungi</taxon>
        <taxon>Dikarya</taxon>
        <taxon>Basidiomycota</taxon>
        <taxon>Pucciniomycotina</taxon>
        <taxon>Pucciniomycetes</taxon>
        <taxon>Pucciniales</taxon>
        <taxon>Pucciniaceae</taxon>
        <taxon>Puccinia</taxon>
    </lineage>
</organism>
<dbReference type="Proteomes" id="UP000324748">
    <property type="component" value="Unassembled WGS sequence"/>
</dbReference>